<name>A0A9X4NQZ9_9BURK</name>
<sequence>MIALKKARKLIENHAGKPKAEVLSRLVLALESEVPFQLSDLYRLDYDDFHLAMEIMAEWRLDRYYTSKAVLLDLSMQVSQQQEQAREAVPQAA</sequence>
<dbReference type="OrthoDB" id="8857527at2"/>
<dbReference type="RefSeq" id="WP_068166765.1">
    <property type="nucleotide sequence ID" value="NZ_AOGK01000008.1"/>
</dbReference>
<dbReference type="Proteomes" id="UP001152876">
    <property type="component" value="Unassembled WGS sequence"/>
</dbReference>
<accession>A0A9X4NQZ9</accession>
<evidence type="ECO:0000313" key="1">
    <source>
        <dbReference type="EMBL" id="MDG5975757.1"/>
    </source>
</evidence>
<gene>
    <name evidence="1" type="ORF">H010_10866</name>
</gene>
<reference evidence="1" key="1">
    <citation type="submission" date="2013-01" db="EMBL/GenBank/DDBJ databases">
        <title>Genome draft of Hydrogenophaga taeniospiralis 2K1.</title>
        <authorList>
            <person name="Gomila M."/>
            <person name="Lalucat J."/>
        </authorList>
    </citation>
    <scope>NUCLEOTIDE SEQUENCE</scope>
    <source>
        <strain evidence="1">CCUG 15921</strain>
    </source>
</reference>
<protein>
    <submittedName>
        <fullName evidence="1">Uncharacterized protein</fullName>
    </submittedName>
</protein>
<organism evidence="1 2">
    <name type="scientific">Hydrogenophaga taeniospiralis CCUG 15921</name>
    <dbReference type="NCBI Taxonomy" id="1281780"/>
    <lineage>
        <taxon>Bacteria</taxon>
        <taxon>Pseudomonadati</taxon>
        <taxon>Pseudomonadota</taxon>
        <taxon>Betaproteobacteria</taxon>
        <taxon>Burkholderiales</taxon>
        <taxon>Comamonadaceae</taxon>
        <taxon>Hydrogenophaga</taxon>
    </lineage>
</organism>
<dbReference type="EMBL" id="AOGK01000008">
    <property type="protein sequence ID" value="MDG5975757.1"/>
    <property type="molecule type" value="Genomic_DNA"/>
</dbReference>
<keyword evidence="2" id="KW-1185">Reference proteome</keyword>
<comment type="caution">
    <text evidence="1">The sequence shown here is derived from an EMBL/GenBank/DDBJ whole genome shotgun (WGS) entry which is preliminary data.</text>
</comment>
<dbReference type="AlphaFoldDB" id="A0A9X4NQZ9"/>
<proteinExistence type="predicted"/>
<evidence type="ECO:0000313" key="2">
    <source>
        <dbReference type="Proteomes" id="UP001152876"/>
    </source>
</evidence>